<feature type="compositionally biased region" description="Basic and acidic residues" evidence="1">
    <location>
        <begin position="3274"/>
        <end position="3290"/>
    </location>
</feature>
<feature type="compositionally biased region" description="Basic and acidic residues" evidence="1">
    <location>
        <begin position="4074"/>
        <end position="4095"/>
    </location>
</feature>
<evidence type="ECO:0000313" key="4">
    <source>
        <dbReference type="Proteomes" id="UP000471166"/>
    </source>
</evidence>
<evidence type="ECO:0000313" key="3">
    <source>
        <dbReference type="EMBL" id="NEW36642.1"/>
    </source>
</evidence>
<feature type="region of interest" description="Disordered" evidence="1">
    <location>
        <begin position="1438"/>
        <end position="1472"/>
    </location>
</feature>
<evidence type="ECO:0000259" key="2">
    <source>
        <dbReference type="Pfam" id="PF15644"/>
    </source>
</evidence>
<feature type="domain" description="Tox-PL" evidence="2">
    <location>
        <begin position="130"/>
        <end position="209"/>
    </location>
</feature>
<dbReference type="Pfam" id="PF15644">
    <property type="entry name" value="Gln_amidase"/>
    <property type="match status" value="2"/>
</dbReference>
<feature type="region of interest" description="Disordered" evidence="1">
    <location>
        <begin position="1051"/>
        <end position="1256"/>
    </location>
</feature>
<evidence type="ECO:0000256" key="1">
    <source>
        <dbReference type="SAM" id="MobiDB-lite"/>
    </source>
</evidence>
<feature type="compositionally biased region" description="Basic and acidic residues" evidence="1">
    <location>
        <begin position="647"/>
        <end position="670"/>
    </location>
</feature>
<feature type="compositionally biased region" description="Basic and acidic residues" evidence="1">
    <location>
        <begin position="1130"/>
        <end position="1143"/>
    </location>
</feature>
<name>A0A6P1CXY9_9NOCA</name>
<feature type="compositionally biased region" description="Pro residues" evidence="1">
    <location>
        <begin position="3036"/>
        <end position="3050"/>
    </location>
</feature>
<dbReference type="InterPro" id="IPR049762">
    <property type="entry name" value="PoNe_dom"/>
</dbReference>
<comment type="caution">
    <text evidence="3">The sequence shown here is derived from an EMBL/GenBank/DDBJ whole genome shotgun (WGS) entry which is preliminary data.</text>
</comment>
<feature type="compositionally biased region" description="Basic and acidic residues" evidence="1">
    <location>
        <begin position="3305"/>
        <end position="3314"/>
    </location>
</feature>
<feature type="compositionally biased region" description="Pro residues" evidence="1">
    <location>
        <begin position="3557"/>
        <end position="3575"/>
    </location>
</feature>
<feature type="compositionally biased region" description="Basic and acidic residues" evidence="1">
    <location>
        <begin position="92"/>
        <end position="103"/>
    </location>
</feature>
<feature type="compositionally biased region" description="Low complexity" evidence="1">
    <location>
        <begin position="1144"/>
        <end position="1157"/>
    </location>
</feature>
<dbReference type="RefSeq" id="WP_256666941.1">
    <property type="nucleotide sequence ID" value="NZ_JAAGVB010000088.1"/>
</dbReference>
<gene>
    <name evidence="3" type="ORF">GV791_29385</name>
</gene>
<feature type="compositionally biased region" description="Acidic residues" evidence="1">
    <location>
        <begin position="3291"/>
        <end position="3304"/>
    </location>
</feature>
<feature type="compositionally biased region" description="Basic and acidic residues" evidence="1">
    <location>
        <begin position="2984"/>
        <end position="3002"/>
    </location>
</feature>
<feature type="region of interest" description="Disordered" evidence="1">
    <location>
        <begin position="3551"/>
        <end position="3575"/>
    </location>
</feature>
<feature type="compositionally biased region" description="Low complexity" evidence="1">
    <location>
        <begin position="3181"/>
        <end position="3191"/>
    </location>
</feature>
<feature type="non-terminal residue" evidence="3">
    <location>
        <position position="4200"/>
    </location>
</feature>
<dbReference type="CDD" id="cd20739">
    <property type="entry name" value="PoNe_DUF637"/>
    <property type="match status" value="1"/>
</dbReference>
<feature type="compositionally biased region" description="Basic and acidic residues" evidence="1">
    <location>
        <begin position="2910"/>
        <end position="2932"/>
    </location>
</feature>
<feature type="compositionally biased region" description="Pro residues" evidence="1">
    <location>
        <begin position="4183"/>
        <end position="4200"/>
    </location>
</feature>
<feature type="region of interest" description="Disordered" evidence="1">
    <location>
        <begin position="3951"/>
        <end position="4118"/>
    </location>
</feature>
<feature type="compositionally biased region" description="Basic and acidic residues" evidence="1">
    <location>
        <begin position="1601"/>
        <end position="1613"/>
    </location>
</feature>
<proteinExistence type="predicted"/>
<feature type="domain" description="Tox-PL" evidence="2">
    <location>
        <begin position="887"/>
        <end position="1022"/>
    </location>
</feature>
<feature type="compositionally biased region" description="Basic and acidic residues" evidence="1">
    <location>
        <begin position="1576"/>
        <end position="1594"/>
    </location>
</feature>
<feature type="region of interest" description="Disordered" evidence="1">
    <location>
        <begin position="1576"/>
        <end position="1685"/>
    </location>
</feature>
<feature type="compositionally biased region" description="Acidic residues" evidence="1">
    <location>
        <begin position="4043"/>
        <end position="4054"/>
    </location>
</feature>
<feature type="region of interest" description="Disordered" evidence="1">
    <location>
        <begin position="3257"/>
        <end position="3318"/>
    </location>
</feature>
<reference evidence="3 4" key="1">
    <citation type="submission" date="2020-01" db="EMBL/GenBank/DDBJ databases">
        <title>Genetics and antimicrobial susceptibilities of Nocardia species isolated from the soil; a comparison with species isolated from humans.</title>
        <authorList>
            <person name="Carrasco G."/>
            <person name="Monzon S."/>
            <person name="Sansegundo M."/>
            <person name="Garcia E."/>
            <person name="Garrido N."/>
            <person name="Medina M.J."/>
            <person name="Villalon P."/>
            <person name="Ramirez-Arocha A.C."/>
            <person name="Jimenez P."/>
            <person name="Cuesta I."/>
            <person name="Valdezate S."/>
        </authorList>
    </citation>
    <scope>NUCLEOTIDE SEQUENCE [LARGE SCALE GENOMIC DNA]</scope>
    <source>
        <strain evidence="3 4">CNM20110626</strain>
    </source>
</reference>
<feature type="compositionally biased region" description="Basic and acidic residues" evidence="1">
    <location>
        <begin position="2205"/>
        <end position="2214"/>
    </location>
</feature>
<feature type="region of interest" description="Disordered" evidence="1">
    <location>
        <begin position="4173"/>
        <end position="4200"/>
    </location>
</feature>
<dbReference type="EMBL" id="JAAGVB010000088">
    <property type="protein sequence ID" value="NEW36642.1"/>
    <property type="molecule type" value="Genomic_DNA"/>
</dbReference>
<feature type="region of interest" description="Disordered" evidence="1">
    <location>
        <begin position="3177"/>
        <end position="3203"/>
    </location>
</feature>
<protein>
    <recommendedName>
        <fullName evidence="2">Tox-PL domain-containing protein</fullName>
    </recommendedName>
</protein>
<feature type="compositionally biased region" description="Basic and acidic residues" evidence="1">
    <location>
        <begin position="1160"/>
        <end position="1191"/>
    </location>
</feature>
<feature type="region of interest" description="Disordered" evidence="1">
    <location>
        <begin position="2016"/>
        <end position="2048"/>
    </location>
</feature>
<feature type="compositionally biased region" description="Pro residues" evidence="1">
    <location>
        <begin position="4031"/>
        <end position="4042"/>
    </location>
</feature>
<feature type="compositionally biased region" description="Low complexity" evidence="1">
    <location>
        <begin position="4011"/>
        <end position="4023"/>
    </location>
</feature>
<feature type="region of interest" description="Disordered" evidence="1">
    <location>
        <begin position="1"/>
        <end position="105"/>
    </location>
</feature>
<feature type="compositionally biased region" description="Low complexity" evidence="1">
    <location>
        <begin position="77"/>
        <end position="91"/>
    </location>
</feature>
<feature type="region of interest" description="Disordered" evidence="1">
    <location>
        <begin position="2186"/>
        <end position="2214"/>
    </location>
</feature>
<dbReference type="Proteomes" id="UP000471166">
    <property type="component" value="Unassembled WGS sequence"/>
</dbReference>
<feature type="region of interest" description="Disordered" evidence="1">
    <location>
        <begin position="2896"/>
        <end position="3064"/>
    </location>
</feature>
<dbReference type="InterPro" id="IPR028908">
    <property type="entry name" value="Tox-PL_dom"/>
</dbReference>
<organism evidence="3 4">
    <name type="scientific">Nocardia cyriacigeorgica</name>
    <dbReference type="NCBI Taxonomy" id="135487"/>
    <lineage>
        <taxon>Bacteria</taxon>
        <taxon>Bacillati</taxon>
        <taxon>Actinomycetota</taxon>
        <taxon>Actinomycetes</taxon>
        <taxon>Mycobacteriales</taxon>
        <taxon>Nocardiaceae</taxon>
        <taxon>Nocardia</taxon>
    </lineage>
</organism>
<accession>A0A6P1CXY9</accession>
<sequence length="4200" mass="449926">MPGDRPGSDRAASPARDDADGSEPDDVAPRRRPDPDADDMDGSALPPAMFVIPPPDLSAGGAGGRDNGPGINRIGSRDAAPAADSADTPAPRSDDTGTRDGAARRGRCAELALRLLRDLTGSRAITPPVRPVGPEGMSAGEVEAAAGGRLRPFDGHQAIADQLHILGPGSAALVVDDYSGPTNRHRVGAHAYVLVNENGTLMVRDPGAGRVEGFPPTLPRDVRGTYGVVYDAAGNPLHPLGETVPAAGGLDADRRVGAGDGNQPAPLRAVPEGMYRGSDGNWHHTDDPPNTWRDKNFQLRDAQRWIPDPRTSYGYRYEAQPGPATPYQVTDAALADRLAQASADRIALQGARDALGTLVKQHMAEFGITDIHDLAPKRLDAEIQRHINRIATDRDIPEPERIAKLIRIGELRAEAERYNDLGQEMVATSKLLGELGATAFVLDPALRPGAVQLTPFPGAFDGANTVDIAALEPGTGGKPPKLVVVEAKGVGSTLGGSKSVSAQQGSPEYLRRTLAIDTNLATLLRASPEQLRALDSDPAGEALIAARDALLRAHRDGNLEIEYYLAHTSEHGEVTIRRFDLNRGGQPVPMDIIGGVQATQPSPDYPVGVLDGDARIGDRPDDDPDGPATDDRVADAATPDTPPSDASRLRDDLRRQTPVDERTAPVRRPETGPNGLPGERTTPVFDAARFHNDGSPVTVATVRVHVDSDGTLDAAGIRAVTDHMQRTVDELLNAGSRLRNGDSLLIDIVATSDADAAHVRVRAGEPGPGVRTADDDPAVIVNDLRRHLGLGPLNPNLGSDLGFSDADLAQLSNDIAAANTPSRLDGMAATREIAPNYLDVLEDPVHQARVQDALRDGDRFLIGADPRTNDYGQLINDGGPEVFGRSTNCVDCVRAALASFFGDPQVAFPRWLSEDFADVPINAIGGEPDADLRIAEWLGRDWRQNANLPIAVQFHGLHHQINSLGPGSAAVVINYWHRTDPDTGQKLFTDDGKPLYDNGHATLVVYPLGADGPVWWDPQHGTTSETPPKLLVDNSAAMLYIDLPADFAAPADQSQPKQETGDGSTPEQAPSGTLSGGDLSGPPVPDPSRPARLGVPADVAIGAGDRPGELRGGLPDGRGDRTSEPAAGGDRADVRPGDRDRAADPGPADPSDPVAGDDAADPRGPQRDRVPGAGGVDRRPDAGTPADDRQADPAQPDGRTGDPSGVRAGEGVGDSAPQPGRGLAGTGDVRAVAGPDSADPYDLVRETGQPDGWLIRPADPAQAEVRQLLARTESGRGALATLRAADVMVRFEEPGAGPALPDAFDGRTMEVFVGTRERDLVAQAAALVRAAALTDAVVAGRLETMPARIRGLDRAEHIDAHRRAEADAIARVAEFRDELRRAGYDADAVPIRDAVDAAVRADLESAYLDAYADALRQADSPETAREAALAHLLAHPMFDPADADSGPTKTAGAQWDAEQRPHSPEGMDEYVPSSPEAARAVAALLRAESAATREVMRIEGDWDRVVDRLLLAAGRSGDEVPNTRPEILEVFTRHPELGETDDVRVLAELTDQHTRATADRARLVGEITDFVRRDLAGPGIADDRPTPLRVERDPTGVLHVQRGDAPARPDEASPPRSAESDDAAVRGDADPDGVVVRGDADPDGAVVRGEGDPDAAVVRADADPDDAVVRADVDPDSTPGDSLSDRTAEQLRQLAFNPRNYDLTRWAMHTMDRLGVDVRFSTEPDARLGRQPNGRIDLGPVAGYDPATNTVVLDRNADPAELVRELVRGARLAELFAADADQPLPQLSLSRDEYVKLMLDRAAEALGLAYRSDADSAGKFDLKRPGVSPLERAFVAAYQDAVKQAKNAYWKSGVVRSFPAYHRAAFRAGVRAVRTQLDTLGPLIDGVRHSDHFGAVWDRAHGIDPGSAGTPRPPKADRDNELLADHLASEIESLRMVRELGTYVPFGPAESTYTNAYDKAYAKAEKALRRNPGGPPPEQVARQAGREALERYLDRTGADKAEVLLDVVRATGDLEGSHWGFPRKPADVPTSLDTPADPAPDHPSDPGLARRVLDLEFDDEPHPQRLTDNVVRYPATDEKTWPRLVIVAEPGGHIDALRELARSHPEYSDVLWNGTHNLHYKLAVRGPDGEPIAKYINGSTAEGPYRSPDVHEARDEILATYLRLRQENLTSLGLGDWLAQLGPEYFKPRPKNRPGGRGPTLLRDGVAERPFRDEAVDRTHPGDVVNRLARREIPMRTGPWPDWPSHYSRQVFDIGPLPASMELAPDGRGGWVVPPPVEGGSAEALNRLFQGMGDSDQDRLVARIVKVLEDGSADLFDRSPRRGKFGKFIDGLPFRSGRDGGSNIDRLGDPIPESGDRPESADPTPGAREVRTPVADEWTRLSPAEVGDRLGSQLRTLLDNADLQVTGFDRADIDPEFAREYARAMVDLVSRYPQVQLRRIGIEDMASGLVGMTRAADDGAGGLVTDSMTLNTRFAADPDQLRQWMADGVAAGRFHPSVLDHPVLAAVAHEFGHALDYAGNRAARAMLDDTLIEYYVHNRLGTGTIEGYENWLRDELTGYGFDAAGQLDPGEALAEAFVDVVLNGRDNVGDGVGQAYDLLVGAAERTTGVDVVRSPRHDQGPGAPDRLGDRDGVFGAADRMAHDGIQPLQPPDADDTAYTQDAELLGVTDDDEWSGLDPQQVGDRLRDLLRDMTGNREFDIFGFDLPGLNAVVVRDYARGLVDMFTRFPQVDVRTVGIGRLGIGVLGETEGLSNPDTDSWHVRSITLSYDDACSAYAFLGTARNGVDNGQFTSTILRRPVYYVAVHEFGHVLDYAGNLVARDTAESELLARAKADPDGDFGAWLNELSGYSLDEDGMLRPGEALAEALAEYLVGGADQANKPVRILYELLLDAARNPAPSDTPAPSTPDRMAVDPERSSGDEPDKVPDQREDPDSADDAAITPDSVDPPPKVTIDVDGQQVAVPVRADGPDRWRVVPAPAEPESVDTRSPLRREWDAVREMMPGREPQPKYPSGSPVGDSAGQAALRDGVAGIPDLVGPPPPAPPPAPPSDTPRIEAPPEAGAPDPTLLRIAQQAPIWIQNREMIPILGELSGRMRGSAGEHLPMRTADGEEYRPWNTDADPDLVREQVVSDYDVERITPDDARQALLDAFAGADAEQRQRIIDDLLDRDLVSAEEADRLAAEPPADSGAPEPAGPPPDGESLTDAAQRLLGVDLPDESLHTLREVIDEQQYRVVRAAAAIEGLAAAAQRLHEEQTLPYTTLDWEPGEPGAPGLDRGEEPAQLDGPRRPDDVLDDDVFADDDEPADTPRRSRFAEPDPAGRAVPFADAVSFIDQNPMGRFRNEIIAAFGHHLGLLDTTPIGNGADPLPEWGEGDELGRDQGLRQFFEHALRRDQLRDELATWAAMRDLDVRQLTRDMVDGILNDLREANVARSDRVAEFADLARHRHPETEDGDLVGESIGDQVVRIPEPDGPDRLIVVDGERSRHQALADALAGDPQLVRDLADGRVTVDYRAARTDWTGRTHLEPVDTPQVLHRQETVDGRELSVTLIREGDGPWQPVPESDPAPAAEPAPATPRPRAEILADLVRVMHELGLGPADVHPDLIDQTVAEQLLDNAVRAAQIEGLTDFIRSANDIQTFHEVGDARSRLATRLGIPQADLTGETMGDALSDTSQRRALRTQQLTDLAGYAGQLREIDAAAVDAARDRLAERLVSDSVARALTKPEYAERARVSLTHAALMPPGRVDVPGEGRKFAVDASGMSPTKLATVIRDLEARGHGDRVREALTEYANTLLDLDPYVAVARGDHSRDPRVIDGRFPMHDRDSMTALRGIITDAVRAVGAGDFARAVAEAARRSDTGPLPSTDPMRRPTPNRDWARIVGVDLTDADDATFRKVYEAYRDGRIEKHEGLSPEKLAAELAALRAEVRDRAERIHDLALLADEFYRAMREAQMGAGDPRGPLSGQMGAGDPGDPLSGQSGAGDPGDPLSGRSGAGDPRGSLPGQPGAGSEAAAPVGDSGSGPVPAGAGGNVPPGGPPKAPPSPGDPEEPGAGDSDDSGTGSSPSKSDSDGAVSGKEPVDGDADRAEAGRESGPRDSDGSGTGDDAAQRGPLEGPPSAWYERQQIIQAEWAAHMAAEHSAFLRGLADANPADRWATLRADQAEWSARMAEDRVQWLRDTAIHPLPDDPQNPPDGPEDPGPTPA</sequence>
<feature type="region of interest" description="Disordered" evidence="1">
    <location>
        <begin position="3853"/>
        <end position="3872"/>
    </location>
</feature>
<feature type="region of interest" description="Disordered" evidence="1">
    <location>
        <begin position="2339"/>
        <end position="2370"/>
    </location>
</feature>
<feature type="region of interest" description="Disordered" evidence="1">
    <location>
        <begin position="590"/>
        <end position="680"/>
    </location>
</feature>
<feature type="compositionally biased region" description="Polar residues" evidence="1">
    <location>
        <begin position="1052"/>
        <end position="1073"/>
    </location>
</feature>